<evidence type="ECO:0000313" key="1">
    <source>
        <dbReference type="EMBL" id="MBF4691976.1"/>
    </source>
</evidence>
<keyword evidence="2" id="KW-1185">Reference proteome</keyword>
<protein>
    <recommendedName>
        <fullName evidence="3">Transposase</fullName>
    </recommendedName>
</protein>
<sequence length="79" mass="9602">MAQMLLYARFEPKAVMRNVHPQTASAKIVLRHREMAQMLLYARFEPKAVFYSWKLKLIDDRIVQRCKWRKMHVKQLIDQ</sequence>
<dbReference type="Proteomes" id="UP000614200">
    <property type="component" value="Unassembled WGS sequence"/>
</dbReference>
<gene>
    <name evidence="1" type="ORF">ISU02_02545</name>
</gene>
<dbReference type="EMBL" id="JADKNH010000001">
    <property type="protein sequence ID" value="MBF4691976.1"/>
    <property type="molecule type" value="Genomic_DNA"/>
</dbReference>
<evidence type="ECO:0008006" key="3">
    <source>
        <dbReference type="Google" id="ProtNLM"/>
    </source>
</evidence>
<evidence type="ECO:0000313" key="2">
    <source>
        <dbReference type="Proteomes" id="UP000614200"/>
    </source>
</evidence>
<reference evidence="1 2" key="1">
    <citation type="submission" date="2020-11" db="EMBL/GenBank/DDBJ databases">
        <title>Fusibacter basophilias sp. nov.</title>
        <authorList>
            <person name="Qiu D."/>
        </authorList>
    </citation>
    <scope>NUCLEOTIDE SEQUENCE [LARGE SCALE GENOMIC DNA]</scope>
    <source>
        <strain evidence="1 2">Q10-2</strain>
    </source>
</reference>
<name>A0ABR9ZNG3_9FIRM</name>
<comment type="caution">
    <text evidence="1">The sequence shown here is derived from an EMBL/GenBank/DDBJ whole genome shotgun (WGS) entry which is preliminary data.</text>
</comment>
<organism evidence="1 2">
    <name type="scientific">Fusibacter ferrireducens</name>
    <dbReference type="NCBI Taxonomy" id="2785058"/>
    <lineage>
        <taxon>Bacteria</taxon>
        <taxon>Bacillati</taxon>
        <taxon>Bacillota</taxon>
        <taxon>Clostridia</taxon>
        <taxon>Eubacteriales</taxon>
        <taxon>Eubacteriales Family XII. Incertae Sedis</taxon>
        <taxon>Fusibacter</taxon>
    </lineage>
</organism>
<proteinExistence type="predicted"/>
<accession>A0ABR9ZNG3</accession>